<dbReference type="InterPro" id="IPR003718">
    <property type="entry name" value="OsmC/Ohr_fam"/>
</dbReference>
<accession>A0AAU4JYN2</accession>
<dbReference type="PANTHER" id="PTHR35368:SF1">
    <property type="entry name" value="HYDROPEROXIDE REDUCTASE"/>
    <property type="match status" value="1"/>
</dbReference>
<reference evidence="1 2" key="1">
    <citation type="submission" date="2022-10" db="EMBL/GenBank/DDBJ databases">
        <title>The complete genomes of actinobacterial strains from the NBC collection.</title>
        <authorList>
            <person name="Joergensen T.S."/>
            <person name="Alvarez Arevalo M."/>
            <person name="Sterndorff E.B."/>
            <person name="Faurdal D."/>
            <person name="Vuksanovic O."/>
            <person name="Mourched A.-S."/>
            <person name="Charusanti P."/>
            <person name="Shaw S."/>
            <person name="Blin K."/>
            <person name="Weber T."/>
        </authorList>
    </citation>
    <scope>NUCLEOTIDE SEQUENCE [LARGE SCALE GENOMIC DNA]</scope>
    <source>
        <strain evidence="1 2">NBC_00319</strain>
    </source>
</reference>
<dbReference type="InterPro" id="IPR036102">
    <property type="entry name" value="OsmC/Ohrsf"/>
</dbReference>
<evidence type="ECO:0000313" key="1">
    <source>
        <dbReference type="EMBL" id="WUM18862.1"/>
    </source>
</evidence>
<dbReference type="PANTHER" id="PTHR35368">
    <property type="entry name" value="HYDROPEROXIDE REDUCTASE"/>
    <property type="match status" value="1"/>
</dbReference>
<keyword evidence="2" id="KW-1185">Reference proteome</keyword>
<dbReference type="EMBL" id="CP108021">
    <property type="protein sequence ID" value="WUM18862.1"/>
    <property type="molecule type" value="Genomic_DNA"/>
</dbReference>
<dbReference type="InterPro" id="IPR052924">
    <property type="entry name" value="OsmC/Ohr_hydroprdx_reductase"/>
</dbReference>
<dbReference type="AlphaFoldDB" id="A0AAU4JYN2"/>
<dbReference type="RefSeq" id="WP_045824704.1">
    <property type="nucleotide sequence ID" value="NZ_CP108021.1"/>
</dbReference>
<gene>
    <name evidence="1" type="ORF">OG579_14130</name>
</gene>
<sequence length="167" mass="17501">MDATALRELQKPLKDQYKEQPEAALAPLHAVGTFTDGDITCTVDTWAGPITAGLHPTTGGDGSEACSGDMLLQALVACAGVTFRSVATAMSLDIRNAQVRADGAFDARGTLGIDRDVPVGMTDISLTFTFDTDADDAKVAKLLELTERYCVVARTLAGSAPVAIRRG</sequence>
<name>A0AAU4JYN2_9NOCA</name>
<proteinExistence type="predicted"/>
<dbReference type="InterPro" id="IPR015946">
    <property type="entry name" value="KH_dom-like_a/b"/>
</dbReference>
<dbReference type="KEGG" id="whr:OG579_14130"/>
<evidence type="ECO:0000313" key="2">
    <source>
        <dbReference type="Proteomes" id="UP001432128"/>
    </source>
</evidence>
<dbReference type="Gene3D" id="3.30.300.20">
    <property type="match status" value="1"/>
</dbReference>
<protein>
    <submittedName>
        <fullName evidence="1">OsmC family protein</fullName>
    </submittedName>
</protein>
<dbReference type="Proteomes" id="UP001432128">
    <property type="component" value="Chromosome"/>
</dbReference>
<organism evidence="1 2">
    <name type="scientific">Williamsia herbipolensis</name>
    <dbReference type="NCBI Taxonomy" id="1603258"/>
    <lineage>
        <taxon>Bacteria</taxon>
        <taxon>Bacillati</taxon>
        <taxon>Actinomycetota</taxon>
        <taxon>Actinomycetes</taxon>
        <taxon>Mycobacteriales</taxon>
        <taxon>Nocardiaceae</taxon>
        <taxon>Williamsia</taxon>
    </lineage>
</organism>
<dbReference type="SUPFAM" id="SSF82784">
    <property type="entry name" value="OsmC-like"/>
    <property type="match status" value="1"/>
</dbReference>
<dbReference type="Pfam" id="PF02566">
    <property type="entry name" value="OsmC"/>
    <property type="match status" value="1"/>
</dbReference>